<dbReference type="EMBL" id="JAQQWK010000012">
    <property type="protein sequence ID" value="KAK8022242.1"/>
    <property type="molecule type" value="Genomic_DNA"/>
</dbReference>
<evidence type="ECO:0000313" key="2">
    <source>
        <dbReference type="Proteomes" id="UP001444661"/>
    </source>
</evidence>
<evidence type="ECO:0000313" key="1">
    <source>
        <dbReference type="EMBL" id="KAK8022242.1"/>
    </source>
</evidence>
<reference evidence="1 2" key="1">
    <citation type="submission" date="2023-01" db="EMBL/GenBank/DDBJ databases">
        <title>Analysis of 21 Apiospora genomes using comparative genomics revels a genus with tremendous synthesis potential of carbohydrate active enzymes and secondary metabolites.</title>
        <authorList>
            <person name="Sorensen T."/>
        </authorList>
    </citation>
    <scope>NUCLEOTIDE SEQUENCE [LARGE SCALE GENOMIC DNA]</scope>
    <source>
        <strain evidence="1 2">CBS 33761</strain>
    </source>
</reference>
<proteinExistence type="predicted"/>
<keyword evidence="2" id="KW-1185">Reference proteome</keyword>
<gene>
    <name evidence="1" type="ORF">PG993_013009</name>
</gene>
<organism evidence="1 2">
    <name type="scientific">Apiospora rasikravindrae</name>
    <dbReference type="NCBI Taxonomy" id="990691"/>
    <lineage>
        <taxon>Eukaryota</taxon>
        <taxon>Fungi</taxon>
        <taxon>Dikarya</taxon>
        <taxon>Ascomycota</taxon>
        <taxon>Pezizomycotina</taxon>
        <taxon>Sordariomycetes</taxon>
        <taxon>Xylariomycetidae</taxon>
        <taxon>Amphisphaeriales</taxon>
        <taxon>Apiosporaceae</taxon>
        <taxon>Apiospora</taxon>
    </lineage>
</organism>
<name>A0ABR1RWF1_9PEZI</name>
<protein>
    <submittedName>
        <fullName evidence="1">Uncharacterized protein</fullName>
    </submittedName>
</protein>
<accession>A0ABR1RWF1</accession>
<dbReference type="Proteomes" id="UP001444661">
    <property type="component" value="Unassembled WGS sequence"/>
</dbReference>
<sequence length="245" mass="27625">MQCRKALIHVTLSASPTLSRSDPDATLKLTLTLSLAPNSPGVEVGRPLTFATHHSICDVTEPGYERGIDIFARGGFGFLRSTSGDKAKNISLGLFRTNDRFRSQSDDLRERGLEFVTIPAATVPHSQAVATVTHTLNWDRIFQRADASQRHTRESLVPGEEFEIGINKGYMGTVWWCWGDLETDLRDKRFHVWQESNFGIDNSDERPGEEFVEQGNWVLGEDPLLLEWVNTTQGENQKVRIRIVE</sequence>
<comment type="caution">
    <text evidence="1">The sequence shown here is derived from an EMBL/GenBank/DDBJ whole genome shotgun (WGS) entry which is preliminary data.</text>
</comment>